<dbReference type="SUPFAM" id="SSF81271">
    <property type="entry name" value="TGS-like"/>
    <property type="match status" value="1"/>
</dbReference>
<feature type="domain" description="HD" evidence="11">
    <location>
        <begin position="44"/>
        <end position="143"/>
    </location>
</feature>
<dbReference type="NCBIfam" id="TIGR00691">
    <property type="entry name" value="spoT_relA"/>
    <property type="match status" value="1"/>
</dbReference>
<dbReference type="Gene3D" id="3.30.70.260">
    <property type="match status" value="1"/>
</dbReference>
<dbReference type="InterPro" id="IPR012675">
    <property type="entry name" value="Beta-grasp_dom_sf"/>
</dbReference>
<feature type="domain" description="TGS" evidence="12">
    <location>
        <begin position="387"/>
        <end position="448"/>
    </location>
</feature>
<dbReference type="RefSeq" id="WP_122896278.1">
    <property type="nucleotide sequence ID" value="NZ_RHIB01000001.1"/>
</dbReference>
<reference evidence="13 14" key="1">
    <citation type="submission" date="2018-10" db="EMBL/GenBank/DDBJ databases">
        <title>Bacillus Keqinensis sp. nov., a moderately halophilic bacterium isolated from a saline-alkaline lake.</title>
        <authorList>
            <person name="Wang H."/>
        </authorList>
    </citation>
    <scope>NUCLEOTIDE SEQUENCE [LARGE SCALE GENOMIC DNA]</scope>
    <source>
        <strain evidence="13 14">KQ-3</strain>
    </source>
</reference>
<keyword evidence="13" id="KW-0378">Hydrolase</keyword>
<dbReference type="Pfam" id="PF04607">
    <property type="entry name" value="RelA_SpoT"/>
    <property type="match status" value="1"/>
</dbReference>
<evidence type="ECO:0000256" key="3">
    <source>
        <dbReference type="ARBA" id="ARBA00019852"/>
    </source>
</evidence>
<evidence type="ECO:0000313" key="14">
    <source>
        <dbReference type="Proteomes" id="UP000278746"/>
    </source>
</evidence>
<dbReference type="Gene3D" id="3.10.20.30">
    <property type="match status" value="1"/>
</dbReference>
<dbReference type="CDD" id="cd00077">
    <property type="entry name" value="HDc"/>
    <property type="match status" value="1"/>
</dbReference>
<evidence type="ECO:0000256" key="4">
    <source>
        <dbReference type="ARBA" id="ARBA00023134"/>
    </source>
</evidence>
<evidence type="ECO:0000259" key="11">
    <source>
        <dbReference type="PROSITE" id="PS51831"/>
    </source>
</evidence>
<dbReference type="GO" id="GO:0008728">
    <property type="term" value="F:GTP diphosphokinase activity"/>
    <property type="evidence" value="ECO:0007669"/>
    <property type="project" value="UniProtKB-EC"/>
</dbReference>
<protein>
    <recommendedName>
        <fullName evidence="3">GTP pyrophosphokinase</fullName>
        <ecNumber evidence="2">2.7.6.5</ecNumber>
    </recommendedName>
    <alternativeName>
        <fullName evidence="6">(p)ppGpp synthase</fullName>
    </alternativeName>
    <alternativeName>
        <fullName evidence="5">ATP:GTP 3'-pyrophosphotransferase</fullName>
    </alternativeName>
    <alternativeName>
        <fullName evidence="7">ppGpp synthase I</fullName>
    </alternativeName>
</protein>
<evidence type="ECO:0000256" key="5">
    <source>
        <dbReference type="ARBA" id="ARBA00029754"/>
    </source>
</evidence>
<dbReference type="InterPro" id="IPR012676">
    <property type="entry name" value="TGS-like"/>
</dbReference>
<dbReference type="InterPro" id="IPR043519">
    <property type="entry name" value="NT_sf"/>
</dbReference>
<name>A0A3M7TTH7_9BACI</name>
<keyword evidence="14" id="KW-1185">Reference proteome</keyword>
<dbReference type="FunFam" id="3.30.460.10:FF:000001">
    <property type="entry name" value="GTP pyrophosphokinase RelA"/>
    <property type="match status" value="1"/>
</dbReference>
<dbReference type="CDD" id="cd05399">
    <property type="entry name" value="NT_Rel-Spo_like"/>
    <property type="match status" value="1"/>
</dbReference>
<dbReference type="InterPro" id="IPR004095">
    <property type="entry name" value="TGS"/>
</dbReference>
<dbReference type="GO" id="GO:0005886">
    <property type="term" value="C:plasma membrane"/>
    <property type="evidence" value="ECO:0007669"/>
    <property type="project" value="TreeGrafter"/>
</dbReference>
<evidence type="ECO:0000256" key="2">
    <source>
        <dbReference type="ARBA" id="ARBA00013251"/>
    </source>
</evidence>
<dbReference type="InterPro" id="IPR007685">
    <property type="entry name" value="RelA_SpoT"/>
</dbReference>
<dbReference type="SUPFAM" id="SSF109604">
    <property type="entry name" value="HD-domain/PDEase-like"/>
    <property type="match status" value="1"/>
</dbReference>
<organism evidence="13 14">
    <name type="scientific">Alteribacter keqinensis</name>
    <dbReference type="NCBI Taxonomy" id="2483800"/>
    <lineage>
        <taxon>Bacteria</taxon>
        <taxon>Bacillati</taxon>
        <taxon>Bacillota</taxon>
        <taxon>Bacilli</taxon>
        <taxon>Bacillales</taxon>
        <taxon>Bacillaceae</taxon>
        <taxon>Alteribacter</taxon>
    </lineage>
</organism>
<dbReference type="Proteomes" id="UP000278746">
    <property type="component" value="Unassembled WGS sequence"/>
</dbReference>
<dbReference type="CDD" id="cd01668">
    <property type="entry name" value="TGS_RSH"/>
    <property type="match status" value="1"/>
</dbReference>
<proteinExistence type="inferred from homology"/>
<dbReference type="Pfam" id="PF19296">
    <property type="entry name" value="RelA_AH_RIS"/>
    <property type="match status" value="1"/>
</dbReference>
<dbReference type="EMBL" id="RHIB01000001">
    <property type="protein sequence ID" value="RNA68753.1"/>
    <property type="molecule type" value="Genomic_DNA"/>
</dbReference>
<dbReference type="CDD" id="cd04876">
    <property type="entry name" value="ACT_RelA-SpoT"/>
    <property type="match status" value="1"/>
</dbReference>
<dbReference type="GO" id="GO:0005525">
    <property type="term" value="F:GTP binding"/>
    <property type="evidence" value="ECO:0007669"/>
    <property type="project" value="UniProtKB-KW"/>
</dbReference>
<dbReference type="PANTHER" id="PTHR21262">
    <property type="entry name" value="GUANOSINE-3',5'-BIS DIPHOSPHATE 3'-PYROPHOSPHOHYDROLASE"/>
    <property type="match status" value="1"/>
</dbReference>
<dbReference type="InterPro" id="IPR003607">
    <property type="entry name" value="HD/PDEase_dom"/>
</dbReference>
<dbReference type="UniPathway" id="UPA00908">
    <property type="reaction ID" value="UER00884"/>
</dbReference>
<dbReference type="Pfam" id="PF02824">
    <property type="entry name" value="TGS"/>
    <property type="match status" value="1"/>
</dbReference>
<keyword evidence="4" id="KW-0547">Nucleotide-binding</keyword>
<dbReference type="PROSITE" id="PS51880">
    <property type="entry name" value="TGS"/>
    <property type="match status" value="1"/>
</dbReference>
<dbReference type="GO" id="GO:0016787">
    <property type="term" value="F:hydrolase activity"/>
    <property type="evidence" value="ECO:0007669"/>
    <property type="project" value="UniProtKB-KW"/>
</dbReference>
<evidence type="ECO:0000256" key="9">
    <source>
        <dbReference type="RuleBase" id="RU003847"/>
    </source>
</evidence>
<dbReference type="AlphaFoldDB" id="A0A3M7TTH7"/>
<dbReference type="FunFam" id="3.10.20.30:FF:000002">
    <property type="entry name" value="GTP pyrophosphokinase (RelA/SpoT)"/>
    <property type="match status" value="1"/>
</dbReference>
<dbReference type="GO" id="GO:0015970">
    <property type="term" value="P:guanosine tetraphosphate biosynthetic process"/>
    <property type="evidence" value="ECO:0007669"/>
    <property type="project" value="UniProtKB-UniPathway"/>
</dbReference>
<dbReference type="OrthoDB" id="9805041at2"/>
<comment type="catalytic activity">
    <reaction evidence="8">
        <text>GTP + ATP = guanosine 3'-diphosphate 5'-triphosphate + AMP</text>
        <dbReference type="Rhea" id="RHEA:22088"/>
        <dbReference type="ChEBI" id="CHEBI:30616"/>
        <dbReference type="ChEBI" id="CHEBI:37565"/>
        <dbReference type="ChEBI" id="CHEBI:142410"/>
        <dbReference type="ChEBI" id="CHEBI:456215"/>
        <dbReference type="EC" id="2.7.6.5"/>
    </reaction>
</comment>
<dbReference type="SUPFAM" id="SSF55021">
    <property type="entry name" value="ACT-like"/>
    <property type="match status" value="1"/>
</dbReference>
<dbReference type="EC" id="2.7.6.5" evidence="2"/>
<dbReference type="FunFam" id="1.10.3210.10:FF:000001">
    <property type="entry name" value="GTP pyrophosphokinase RelA"/>
    <property type="match status" value="1"/>
</dbReference>
<comment type="pathway">
    <text evidence="1">Purine metabolism; ppGpp biosynthesis; ppGpp from GTP: step 1/2.</text>
</comment>
<dbReference type="Pfam" id="PF13328">
    <property type="entry name" value="HD_4"/>
    <property type="match status" value="1"/>
</dbReference>
<dbReference type="Pfam" id="PF13291">
    <property type="entry name" value="ACT_4"/>
    <property type="match status" value="1"/>
</dbReference>
<evidence type="ECO:0000256" key="7">
    <source>
        <dbReference type="ARBA" id="ARBA00033308"/>
    </source>
</evidence>
<evidence type="ECO:0000256" key="8">
    <source>
        <dbReference type="ARBA" id="ARBA00048244"/>
    </source>
</evidence>
<dbReference type="Gene3D" id="3.30.460.10">
    <property type="entry name" value="Beta Polymerase, domain 2"/>
    <property type="match status" value="1"/>
</dbReference>
<evidence type="ECO:0000256" key="1">
    <source>
        <dbReference type="ARBA" id="ARBA00004976"/>
    </source>
</evidence>
<dbReference type="SMART" id="SM00954">
    <property type="entry name" value="RelA_SpoT"/>
    <property type="match status" value="1"/>
</dbReference>
<evidence type="ECO:0000313" key="13">
    <source>
        <dbReference type="EMBL" id="RNA68753.1"/>
    </source>
</evidence>
<dbReference type="SMART" id="SM00471">
    <property type="entry name" value="HDc"/>
    <property type="match status" value="1"/>
</dbReference>
<dbReference type="InterPro" id="IPR002912">
    <property type="entry name" value="ACT_dom"/>
</dbReference>
<dbReference type="SUPFAM" id="SSF81301">
    <property type="entry name" value="Nucleotidyltransferase"/>
    <property type="match status" value="1"/>
</dbReference>
<dbReference type="InterPro" id="IPR006674">
    <property type="entry name" value="HD_domain"/>
</dbReference>
<dbReference type="PANTHER" id="PTHR21262:SF31">
    <property type="entry name" value="GTP PYROPHOSPHOKINASE"/>
    <property type="match status" value="1"/>
</dbReference>
<evidence type="ECO:0000256" key="6">
    <source>
        <dbReference type="ARBA" id="ARBA00032407"/>
    </source>
</evidence>
<evidence type="ECO:0000259" key="10">
    <source>
        <dbReference type="PROSITE" id="PS51671"/>
    </source>
</evidence>
<feature type="domain" description="ACT" evidence="10">
    <location>
        <begin position="653"/>
        <end position="727"/>
    </location>
</feature>
<accession>A0A3M7TTH7</accession>
<dbReference type="InterPro" id="IPR045600">
    <property type="entry name" value="RelA/SpoT_AH_RIS"/>
</dbReference>
<gene>
    <name evidence="13" type="ORF">EBO34_01960</name>
</gene>
<comment type="similarity">
    <text evidence="9">Belongs to the relA/spoT family.</text>
</comment>
<dbReference type="InterPro" id="IPR004811">
    <property type="entry name" value="RelA/Spo_fam"/>
</dbReference>
<dbReference type="InterPro" id="IPR045865">
    <property type="entry name" value="ACT-like_dom_sf"/>
</dbReference>
<evidence type="ECO:0000259" key="12">
    <source>
        <dbReference type="PROSITE" id="PS51880"/>
    </source>
</evidence>
<dbReference type="InterPro" id="IPR033655">
    <property type="entry name" value="TGS_RelA/SpoT"/>
</dbReference>
<dbReference type="PROSITE" id="PS51671">
    <property type="entry name" value="ACT"/>
    <property type="match status" value="1"/>
</dbReference>
<comment type="caution">
    <text evidence="13">The sequence shown here is derived from an EMBL/GenBank/DDBJ whole genome shotgun (WGS) entry which is preliminary data.</text>
</comment>
<sequence length="727" mass="83290">MTSEQVLQIASEYLSEQDVTFLRNAYLMAERSHKDQFRKSGEPYIAHPVQVAGILADLGMDPNTIAAAFLHDVVEDTDVPLEEIAREFGDEVAMLVDGVTKLGKIKYKSKEEQQAENHRKMFVAMAKDIRVILIKLADRLHNMRTLKHLPPEKQRRIANETLEIFAPLAHRLGISAIKWELEDTALRYLNPQQYYRIVNLMKKKRAERETYIDEVKNKIVERLGNVGVKAEINGRAKHIYSIYRKMALQNKQFNEIYDLLAVRIIVKNIKDCYAVLGIIHTHWKPMPGRFKDYIAMPKANMYQSLHTTVIGPKGDPLEVQIRSEDMHKVAEYGVAAHWAYKEKKNVDDNNESLETKLSWFREIIEWQNDTNDAQEFMESLKIDLFSDMVFVFTPKGDVIELPKGSVPLDFAFRIHTEIGNRCIGAKVNGKMVPLDHELKTGDIVDILTSKHSYGPSQDWLKLTQSSHAKNKIRQWFKKERREENVEKGRDLIEREIDRKGYEQKEVLTTENLSRVANKFNFTSDEDMYAAVGYNGITAAQIVTRLTDNIRKQQEEEAENQTITEAVEDLKSYSTPKKGSVGVRVKGIDNLLIRLSRCCNPVPGDDIIGYITKGRGVSIHRSDCPNIDNSEAKTRLLPVEWEGDQQKTKNYNVDIEISGFDRRGLLNEVLQAVAETKTNINAVSGKSDKNKMATIDMTISIQNVAHLQKVVDRIKQIPDIYAVRRVMH</sequence>
<keyword evidence="4" id="KW-0342">GTP-binding</keyword>
<comment type="function">
    <text evidence="9">In eubacteria ppGpp (guanosine 3'-diphosphate 5'-diphosphate) is a mediator of the stringent response that coordinates a variety of cellular activities in response to changes in nutritional abundance.</text>
</comment>
<dbReference type="Gene3D" id="1.10.3210.10">
    <property type="entry name" value="Hypothetical protein af1432"/>
    <property type="match status" value="1"/>
</dbReference>
<dbReference type="PROSITE" id="PS51831">
    <property type="entry name" value="HD"/>
    <property type="match status" value="1"/>
</dbReference>